<dbReference type="SUPFAM" id="SSF161098">
    <property type="entry name" value="MetI-like"/>
    <property type="match status" value="1"/>
</dbReference>
<keyword evidence="7" id="KW-0029">Amino-acid transport</keyword>
<dbReference type="PANTHER" id="PTHR30614:SF20">
    <property type="entry name" value="GLUTAMINE TRANSPORT SYSTEM PERMEASE PROTEIN GLNP"/>
    <property type="match status" value="1"/>
</dbReference>
<organism evidence="12 13">
    <name type="scientific">Desulfoluna limicola</name>
    <dbReference type="NCBI Taxonomy" id="2810562"/>
    <lineage>
        <taxon>Bacteria</taxon>
        <taxon>Pseudomonadati</taxon>
        <taxon>Thermodesulfobacteriota</taxon>
        <taxon>Desulfobacteria</taxon>
        <taxon>Desulfobacterales</taxon>
        <taxon>Desulfolunaceae</taxon>
        <taxon>Desulfoluna</taxon>
    </lineage>
</organism>
<sequence length="298" mass="33330">MMHPGNKRYRFGVVDGVALVVAGGLLVWFFQRVGDVLDYRWEWGTIPSYILRQTDGGSWVPNLLLKGFFTTVKLSFWATLLASIIGVVFGAMRAHGSPGQKFLGWFYVETLRNIPSLVLVFLFYFFISSQFLDLLGIDGWLRARSETTQGVVAFFFTGQAHINAFFSAVITLAIYEAAYVTEIVRGGLISVSSGQWEAARATGLTDLQVFTHVILPQALRKILSPLAGQFISTIKDSAIMSVISIQELTFQGMEIMSATFLTFEVWLTVTFLYFILTFSLSRAVAVLDRRVNPMSARR</sequence>
<keyword evidence="6 10" id="KW-0812">Transmembrane</keyword>
<feature type="transmembrane region" description="Helical" evidence="10">
    <location>
        <begin position="265"/>
        <end position="287"/>
    </location>
</feature>
<name>A0ABM7PI13_9BACT</name>
<feature type="domain" description="ABC transmembrane type-1" evidence="11">
    <location>
        <begin position="68"/>
        <end position="284"/>
    </location>
</feature>
<evidence type="ECO:0000256" key="5">
    <source>
        <dbReference type="ARBA" id="ARBA00022475"/>
    </source>
</evidence>
<keyword evidence="13" id="KW-1185">Reference proteome</keyword>
<keyword evidence="9 10" id="KW-0472">Membrane</keyword>
<dbReference type="NCBIfam" id="TIGR01726">
    <property type="entry name" value="HEQRo_perm_3TM"/>
    <property type="match status" value="1"/>
</dbReference>
<comment type="subcellular location">
    <subcellularLocation>
        <location evidence="2">Cell inner membrane</location>
        <topology evidence="2">Multi-pass membrane protein</topology>
    </subcellularLocation>
    <subcellularLocation>
        <location evidence="10">Cell membrane</location>
        <topology evidence="10">Multi-pass membrane protein</topology>
    </subcellularLocation>
</comment>
<dbReference type="Gene3D" id="1.10.3720.10">
    <property type="entry name" value="MetI-like"/>
    <property type="match status" value="1"/>
</dbReference>
<evidence type="ECO:0000259" key="11">
    <source>
        <dbReference type="PROSITE" id="PS50928"/>
    </source>
</evidence>
<comment type="similarity">
    <text evidence="3">Belongs to the binding-protein-dependent transport system permease family. HisMQ subfamily.</text>
</comment>
<dbReference type="PANTHER" id="PTHR30614">
    <property type="entry name" value="MEMBRANE COMPONENT OF AMINO ACID ABC TRANSPORTER"/>
    <property type="match status" value="1"/>
</dbReference>
<feature type="transmembrane region" description="Helical" evidence="10">
    <location>
        <begin position="113"/>
        <end position="132"/>
    </location>
</feature>
<dbReference type="InterPro" id="IPR035906">
    <property type="entry name" value="MetI-like_sf"/>
</dbReference>
<comment type="function">
    <text evidence="1">Part of the binding-protein-dependent transport system for glutamine; probably responsible for the translocation of the substrate across the membrane.</text>
</comment>
<evidence type="ECO:0000256" key="3">
    <source>
        <dbReference type="ARBA" id="ARBA00010072"/>
    </source>
</evidence>
<feature type="transmembrane region" description="Helical" evidence="10">
    <location>
        <begin position="152"/>
        <end position="175"/>
    </location>
</feature>
<keyword evidence="5" id="KW-1003">Cell membrane</keyword>
<evidence type="ECO:0000256" key="7">
    <source>
        <dbReference type="ARBA" id="ARBA00022970"/>
    </source>
</evidence>
<evidence type="ECO:0000256" key="9">
    <source>
        <dbReference type="ARBA" id="ARBA00023136"/>
    </source>
</evidence>
<dbReference type="PROSITE" id="PS50928">
    <property type="entry name" value="ABC_TM1"/>
    <property type="match status" value="1"/>
</dbReference>
<evidence type="ECO:0000256" key="2">
    <source>
        <dbReference type="ARBA" id="ARBA00004429"/>
    </source>
</evidence>
<dbReference type="RefSeq" id="WP_236888660.1">
    <property type="nucleotide sequence ID" value="NZ_AP024488.1"/>
</dbReference>
<evidence type="ECO:0000256" key="8">
    <source>
        <dbReference type="ARBA" id="ARBA00022989"/>
    </source>
</evidence>
<dbReference type="InterPro" id="IPR000515">
    <property type="entry name" value="MetI-like"/>
</dbReference>
<evidence type="ECO:0000256" key="4">
    <source>
        <dbReference type="ARBA" id="ARBA00022448"/>
    </source>
</evidence>
<dbReference type="InterPro" id="IPR043429">
    <property type="entry name" value="ArtM/GltK/GlnP/TcyL/YhdX-like"/>
</dbReference>
<dbReference type="CDD" id="cd06261">
    <property type="entry name" value="TM_PBP2"/>
    <property type="match status" value="1"/>
</dbReference>
<keyword evidence="4 10" id="KW-0813">Transport</keyword>
<feature type="transmembrane region" description="Helical" evidence="10">
    <location>
        <begin position="74"/>
        <end position="92"/>
    </location>
</feature>
<accession>A0ABM7PI13</accession>
<dbReference type="Pfam" id="PF00528">
    <property type="entry name" value="BPD_transp_1"/>
    <property type="match status" value="1"/>
</dbReference>
<proteinExistence type="inferred from homology"/>
<evidence type="ECO:0000313" key="12">
    <source>
        <dbReference type="EMBL" id="BCS97233.1"/>
    </source>
</evidence>
<evidence type="ECO:0000256" key="1">
    <source>
        <dbReference type="ARBA" id="ARBA00003159"/>
    </source>
</evidence>
<protein>
    <submittedName>
        <fullName evidence="12">Amino acid ABC transporter permease</fullName>
    </submittedName>
</protein>
<reference evidence="12 13" key="1">
    <citation type="submission" date="2021-02" db="EMBL/GenBank/DDBJ databases">
        <title>Complete genome of Desulfoluna sp. strain ASN36.</title>
        <authorList>
            <person name="Takahashi A."/>
            <person name="Kojima H."/>
            <person name="Fukui M."/>
        </authorList>
    </citation>
    <scope>NUCLEOTIDE SEQUENCE [LARGE SCALE GENOMIC DNA]</scope>
    <source>
        <strain evidence="12 13">ASN36</strain>
    </source>
</reference>
<evidence type="ECO:0000256" key="10">
    <source>
        <dbReference type="RuleBase" id="RU363032"/>
    </source>
</evidence>
<evidence type="ECO:0000313" key="13">
    <source>
        <dbReference type="Proteomes" id="UP001320148"/>
    </source>
</evidence>
<keyword evidence="8 10" id="KW-1133">Transmembrane helix</keyword>
<dbReference type="InterPro" id="IPR010065">
    <property type="entry name" value="AA_ABC_transptr_permease_3TM"/>
</dbReference>
<evidence type="ECO:0000256" key="6">
    <source>
        <dbReference type="ARBA" id="ARBA00022692"/>
    </source>
</evidence>
<feature type="transmembrane region" description="Helical" evidence="10">
    <location>
        <begin position="12"/>
        <end position="31"/>
    </location>
</feature>
<dbReference type="EMBL" id="AP024488">
    <property type="protein sequence ID" value="BCS97233.1"/>
    <property type="molecule type" value="Genomic_DNA"/>
</dbReference>
<dbReference type="Proteomes" id="UP001320148">
    <property type="component" value="Chromosome"/>
</dbReference>
<gene>
    <name evidence="12" type="ORF">DSLASN_28650</name>
</gene>